<dbReference type="PANTHER" id="PTHR11908:SF132">
    <property type="entry name" value="ALDEHYDE OXIDASE 1-RELATED"/>
    <property type="match status" value="1"/>
</dbReference>
<evidence type="ECO:0000313" key="3">
    <source>
        <dbReference type="EMBL" id="KAH3886883.1"/>
    </source>
</evidence>
<dbReference type="InterPro" id="IPR046867">
    <property type="entry name" value="AldOxase/xan_DH_MoCoBD2"/>
</dbReference>
<reference evidence="3" key="1">
    <citation type="journal article" date="2019" name="bioRxiv">
        <title>The Genome of the Zebra Mussel, Dreissena polymorpha: A Resource for Invasive Species Research.</title>
        <authorList>
            <person name="McCartney M.A."/>
            <person name="Auch B."/>
            <person name="Kono T."/>
            <person name="Mallez S."/>
            <person name="Zhang Y."/>
            <person name="Obille A."/>
            <person name="Becker A."/>
            <person name="Abrahante J.E."/>
            <person name="Garbe J."/>
            <person name="Badalamenti J.P."/>
            <person name="Herman A."/>
            <person name="Mangelson H."/>
            <person name="Liachko I."/>
            <person name="Sullivan S."/>
            <person name="Sone E.D."/>
            <person name="Koren S."/>
            <person name="Silverstein K.A.T."/>
            <person name="Beckman K.B."/>
            <person name="Gohl D.M."/>
        </authorList>
    </citation>
    <scope>NUCLEOTIDE SEQUENCE</scope>
    <source>
        <strain evidence="3">Duluth1</strain>
        <tissue evidence="3">Whole animal</tissue>
    </source>
</reference>
<dbReference type="AlphaFoldDB" id="A0A9D4N2V6"/>
<dbReference type="EMBL" id="JAIWYP010000001">
    <property type="protein sequence ID" value="KAH3886883.1"/>
    <property type="molecule type" value="Genomic_DNA"/>
</dbReference>
<evidence type="ECO:0000256" key="1">
    <source>
        <dbReference type="ARBA" id="ARBA00022505"/>
    </source>
</evidence>
<comment type="caution">
    <text evidence="3">The sequence shown here is derived from an EMBL/GenBank/DDBJ whole genome shotgun (WGS) entry which is preliminary data.</text>
</comment>
<accession>A0A9D4N2V6</accession>
<keyword evidence="1" id="KW-0500">Molybdenum</keyword>
<dbReference type="GO" id="GO:0016491">
    <property type="term" value="F:oxidoreductase activity"/>
    <property type="evidence" value="ECO:0007669"/>
    <property type="project" value="InterPro"/>
</dbReference>
<sequence length="72" mass="8114">MYLIYFKITSSWVEFFKDNRWKKKGLSVVPIKYGVPWNTQNYGVNVAVYSQDGTVAVSHGGIEVGQGINTKV</sequence>
<dbReference type="InterPro" id="IPR016208">
    <property type="entry name" value="Ald_Oxase/xanthine_DH-like"/>
</dbReference>
<dbReference type="InterPro" id="IPR037165">
    <property type="entry name" value="AldOxase/xan_DH_Mopterin-bd_sf"/>
</dbReference>
<name>A0A9D4N2V6_DREPO</name>
<dbReference type="Proteomes" id="UP000828390">
    <property type="component" value="Unassembled WGS sequence"/>
</dbReference>
<dbReference type="SUPFAM" id="SSF56003">
    <property type="entry name" value="Molybdenum cofactor-binding domain"/>
    <property type="match status" value="1"/>
</dbReference>
<dbReference type="PANTHER" id="PTHR11908">
    <property type="entry name" value="XANTHINE DEHYDROGENASE"/>
    <property type="match status" value="1"/>
</dbReference>
<dbReference type="GO" id="GO:0005506">
    <property type="term" value="F:iron ion binding"/>
    <property type="evidence" value="ECO:0007669"/>
    <property type="project" value="InterPro"/>
</dbReference>
<protein>
    <recommendedName>
        <fullName evidence="2">Aldehyde oxidase/xanthine dehydrogenase second molybdopterin binding domain-containing protein</fullName>
    </recommendedName>
</protein>
<proteinExistence type="predicted"/>
<organism evidence="3 4">
    <name type="scientific">Dreissena polymorpha</name>
    <name type="common">Zebra mussel</name>
    <name type="synonym">Mytilus polymorpha</name>
    <dbReference type="NCBI Taxonomy" id="45954"/>
    <lineage>
        <taxon>Eukaryota</taxon>
        <taxon>Metazoa</taxon>
        <taxon>Spiralia</taxon>
        <taxon>Lophotrochozoa</taxon>
        <taxon>Mollusca</taxon>
        <taxon>Bivalvia</taxon>
        <taxon>Autobranchia</taxon>
        <taxon>Heteroconchia</taxon>
        <taxon>Euheterodonta</taxon>
        <taxon>Imparidentia</taxon>
        <taxon>Neoheterodontei</taxon>
        <taxon>Myida</taxon>
        <taxon>Dreissenoidea</taxon>
        <taxon>Dreissenidae</taxon>
        <taxon>Dreissena</taxon>
    </lineage>
</organism>
<evidence type="ECO:0000313" key="4">
    <source>
        <dbReference type="Proteomes" id="UP000828390"/>
    </source>
</evidence>
<feature type="domain" description="Aldehyde oxidase/xanthine dehydrogenase second molybdopterin binding" evidence="2">
    <location>
        <begin position="13"/>
        <end position="72"/>
    </location>
</feature>
<keyword evidence="4" id="KW-1185">Reference proteome</keyword>
<dbReference type="Pfam" id="PF20256">
    <property type="entry name" value="MoCoBD_2"/>
    <property type="match status" value="1"/>
</dbReference>
<reference evidence="3" key="2">
    <citation type="submission" date="2020-11" db="EMBL/GenBank/DDBJ databases">
        <authorList>
            <person name="McCartney M.A."/>
            <person name="Auch B."/>
            <person name="Kono T."/>
            <person name="Mallez S."/>
            <person name="Becker A."/>
            <person name="Gohl D.M."/>
            <person name="Silverstein K.A.T."/>
            <person name="Koren S."/>
            <person name="Bechman K.B."/>
            <person name="Herman A."/>
            <person name="Abrahante J.E."/>
            <person name="Garbe J."/>
        </authorList>
    </citation>
    <scope>NUCLEOTIDE SEQUENCE</scope>
    <source>
        <strain evidence="3">Duluth1</strain>
        <tissue evidence="3">Whole animal</tissue>
    </source>
</reference>
<gene>
    <name evidence="3" type="ORF">DPMN_010896</name>
</gene>
<evidence type="ECO:0000259" key="2">
    <source>
        <dbReference type="Pfam" id="PF20256"/>
    </source>
</evidence>
<dbReference type="Gene3D" id="3.30.365.10">
    <property type="entry name" value="Aldehyde oxidase/xanthine dehydrogenase, molybdopterin binding domain"/>
    <property type="match status" value="1"/>
</dbReference>